<keyword evidence="2" id="KW-0732">Signal</keyword>
<evidence type="ECO:0000313" key="5">
    <source>
        <dbReference type="Proteomes" id="UP000009888"/>
    </source>
</evidence>
<dbReference type="eggNOG" id="COG5401">
    <property type="taxonomic scope" value="Bacteria"/>
</dbReference>
<sequence length="207" mass="21591">MKNVSRIAVVILAAGLAGCSSPSPQQSASESPSTVSATTASPTTAAPTPTSATPTAEAKLEGFDISERQSEGFPALDGTMVEIASSRVAAHDGFDRVVVEYKGAGNLGWHAGWDAQAITDGRGEAVDMPGKRFLEVTVANVNIPTDLTDLPEIQPANLGGAKAVAGVQVDFPFEGMHMLHIGADKDRPFRVQVLQNPTRLVVDIANE</sequence>
<dbReference type="HOGENOM" id="CLU_099777_2_0_11"/>
<dbReference type="PATRIC" id="fig|883066.3.peg.1511"/>
<name>K9EU61_9ACTO</name>
<reference evidence="4 5" key="1">
    <citation type="submission" date="2012-09" db="EMBL/GenBank/DDBJ databases">
        <title>The Genome Sequence of Actinobaculum massiliae ACS-171-V-COL2.</title>
        <authorList>
            <consortium name="The Broad Institute Genome Sequencing Platform"/>
            <person name="Earl A."/>
            <person name="Ward D."/>
            <person name="Feldgarden M."/>
            <person name="Gevers D."/>
            <person name="Saerens B."/>
            <person name="Vaneechoutte M."/>
            <person name="Walker B."/>
            <person name="Young S.K."/>
            <person name="Zeng Q."/>
            <person name="Gargeya S."/>
            <person name="Fitzgerald M."/>
            <person name="Haas B."/>
            <person name="Abouelleil A."/>
            <person name="Alvarado L."/>
            <person name="Arachchi H.M."/>
            <person name="Berlin A."/>
            <person name="Chapman S.B."/>
            <person name="Goldberg J."/>
            <person name="Griggs A."/>
            <person name="Gujja S."/>
            <person name="Hansen M."/>
            <person name="Howarth C."/>
            <person name="Imamovic A."/>
            <person name="Larimer J."/>
            <person name="McCowen C."/>
            <person name="Montmayeur A."/>
            <person name="Murphy C."/>
            <person name="Neiman D."/>
            <person name="Pearson M."/>
            <person name="Priest M."/>
            <person name="Roberts A."/>
            <person name="Saif S."/>
            <person name="Shea T."/>
            <person name="Sisk P."/>
            <person name="Sykes S."/>
            <person name="Wortman J."/>
            <person name="Nusbaum C."/>
            <person name="Birren B."/>
        </authorList>
    </citation>
    <scope>NUCLEOTIDE SEQUENCE [LARGE SCALE GENOMIC DNA]</scope>
    <source>
        <strain evidence="5">ACS-171-V-Col2</strain>
    </source>
</reference>
<evidence type="ECO:0000259" key="3">
    <source>
        <dbReference type="Pfam" id="PF24837"/>
    </source>
</evidence>
<feature type="domain" description="AMIN-like" evidence="3">
    <location>
        <begin position="86"/>
        <end position="205"/>
    </location>
</feature>
<dbReference type="Pfam" id="PF24837">
    <property type="entry name" value="AMIN-like"/>
    <property type="match status" value="1"/>
</dbReference>
<dbReference type="AlphaFoldDB" id="K9EU61"/>
<comment type="caution">
    <text evidence="4">The sequence shown here is derived from an EMBL/GenBank/DDBJ whole genome shotgun (WGS) entry which is preliminary data.</text>
</comment>
<dbReference type="EMBL" id="AGWL01000008">
    <property type="protein sequence ID" value="EKU94502.1"/>
    <property type="molecule type" value="Genomic_DNA"/>
</dbReference>
<evidence type="ECO:0000256" key="1">
    <source>
        <dbReference type="SAM" id="MobiDB-lite"/>
    </source>
</evidence>
<dbReference type="RefSeq" id="WP_007001654.1">
    <property type="nucleotide sequence ID" value="NZ_JH992956.1"/>
</dbReference>
<dbReference type="InterPro" id="IPR056303">
    <property type="entry name" value="AMIN-like"/>
</dbReference>
<feature type="signal peptide" evidence="2">
    <location>
        <begin position="1"/>
        <end position="27"/>
    </location>
</feature>
<evidence type="ECO:0000256" key="2">
    <source>
        <dbReference type="SAM" id="SignalP"/>
    </source>
</evidence>
<organism evidence="4 5">
    <name type="scientific">Actinobaculum massiliense ACS-171-V-Col2</name>
    <dbReference type="NCBI Taxonomy" id="883066"/>
    <lineage>
        <taxon>Bacteria</taxon>
        <taxon>Bacillati</taxon>
        <taxon>Actinomycetota</taxon>
        <taxon>Actinomycetes</taxon>
        <taxon>Actinomycetales</taxon>
        <taxon>Actinomycetaceae</taxon>
        <taxon>Actinobaculum</taxon>
    </lineage>
</organism>
<dbReference type="Proteomes" id="UP000009888">
    <property type="component" value="Unassembled WGS sequence"/>
</dbReference>
<protein>
    <recommendedName>
        <fullName evidence="3">AMIN-like domain-containing protein</fullName>
    </recommendedName>
</protein>
<dbReference type="PROSITE" id="PS51257">
    <property type="entry name" value="PROKAR_LIPOPROTEIN"/>
    <property type="match status" value="1"/>
</dbReference>
<feature type="region of interest" description="Disordered" evidence="1">
    <location>
        <begin position="18"/>
        <end position="55"/>
    </location>
</feature>
<gene>
    <name evidence="4" type="ORF">HMPREF9233_01449</name>
</gene>
<feature type="chain" id="PRO_5003929867" description="AMIN-like domain-containing protein" evidence="2">
    <location>
        <begin position="28"/>
        <end position="207"/>
    </location>
</feature>
<dbReference type="STRING" id="202789.GCA_001457435_00657"/>
<keyword evidence="5" id="KW-1185">Reference proteome</keyword>
<proteinExistence type="predicted"/>
<feature type="compositionally biased region" description="Low complexity" evidence="1">
    <location>
        <begin position="20"/>
        <end position="55"/>
    </location>
</feature>
<evidence type="ECO:0000313" key="4">
    <source>
        <dbReference type="EMBL" id="EKU94502.1"/>
    </source>
</evidence>
<accession>K9EU61</accession>